<dbReference type="Proteomes" id="UP001243330">
    <property type="component" value="Unassembled WGS sequence"/>
</dbReference>
<accession>A0AAD9AH32</accession>
<feature type="region of interest" description="Disordered" evidence="1">
    <location>
        <begin position="70"/>
        <end position="99"/>
    </location>
</feature>
<name>A0AAD9AH32_9PEZI</name>
<dbReference type="AlphaFoldDB" id="A0AAD9AH32"/>
<dbReference type="EMBL" id="JAQOWY010000271">
    <property type="protein sequence ID" value="KAK1845464.1"/>
    <property type="molecule type" value="Genomic_DNA"/>
</dbReference>
<gene>
    <name evidence="2" type="ORF">CCHR01_11897</name>
</gene>
<sequence>METLSAPGDPFHQATTIAFHSTEYSSDTPSQLLFNYPATAQQLSNALQQDRSNTNRLQLRQASVDVALDATGQRPPAVPPDLSVTARRLPNTPAETRVS</sequence>
<evidence type="ECO:0000313" key="2">
    <source>
        <dbReference type="EMBL" id="KAK1845464.1"/>
    </source>
</evidence>
<protein>
    <submittedName>
        <fullName evidence="2">Uncharacterized protein</fullName>
    </submittedName>
</protein>
<keyword evidence="3" id="KW-1185">Reference proteome</keyword>
<reference evidence="2" key="1">
    <citation type="submission" date="2023-01" db="EMBL/GenBank/DDBJ databases">
        <title>Colletotrichum chrysophilum M932 genome sequence.</title>
        <authorList>
            <person name="Baroncelli R."/>
        </authorList>
    </citation>
    <scope>NUCLEOTIDE SEQUENCE</scope>
    <source>
        <strain evidence="2">M932</strain>
    </source>
</reference>
<comment type="caution">
    <text evidence="2">The sequence shown here is derived from an EMBL/GenBank/DDBJ whole genome shotgun (WGS) entry which is preliminary data.</text>
</comment>
<evidence type="ECO:0000256" key="1">
    <source>
        <dbReference type="SAM" id="MobiDB-lite"/>
    </source>
</evidence>
<organism evidence="2 3">
    <name type="scientific">Colletotrichum chrysophilum</name>
    <dbReference type="NCBI Taxonomy" id="1836956"/>
    <lineage>
        <taxon>Eukaryota</taxon>
        <taxon>Fungi</taxon>
        <taxon>Dikarya</taxon>
        <taxon>Ascomycota</taxon>
        <taxon>Pezizomycotina</taxon>
        <taxon>Sordariomycetes</taxon>
        <taxon>Hypocreomycetidae</taxon>
        <taxon>Glomerellales</taxon>
        <taxon>Glomerellaceae</taxon>
        <taxon>Colletotrichum</taxon>
        <taxon>Colletotrichum gloeosporioides species complex</taxon>
    </lineage>
</organism>
<proteinExistence type="predicted"/>
<evidence type="ECO:0000313" key="3">
    <source>
        <dbReference type="Proteomes" id="UP001243330"/>
    </source>
</evidence>